<dbReference type="RefSeq" id="WP_012326858.1">
    <property type="nucleotide sequence ID" value="NC_010506.1"/>
</dbReference>
<dbReference type="Gene3D" id="1.10.390.10">
    <property type="entry name" value="Neutral Protease Domain 2"/>
    <property type="match status" value="1"/>
</dbReference>
<dbReference type="STRING" id="392500.Swoo_4275"/>
<keyword evidence="1" id="KW-0732">Signal</keyword>
<feature type="domain" description="Peptidase M61 catalytic" evidence="2">
    <location>
        <begin position="129"/>
        <end position="189"/>
    </location>
</feature>
<evidence type="ECO:0000313" key="4">
    <source>
        <dbReference type="Proteomes" id="UP000002168"/>
    </source>
</evidence>
<dbReference type="InterPro" id="IPR027268">
    <property type="entry name" value="Peptidase_M4/M1_CTD_sf"/>
</dbReference>
<name>B1KIN5_SHEWM</name>
<dbReference type="HOGENOM" id="CLU_078165_0_0_6"/>
<proteinExistence type="predicted"/>
<gene>
    <name evidence="3" type="ordered locus">Swoo_4275</name>
</gene>
<feature type="signal peptide" evidence="1">
    <location>
        <begin position="1"/>
        <end position="27"/>
    </location>
</feature>
<protein>
    <recommendedName>
        <fullName evidence="2">Peptidase M61 catalytic domain-containing protein</fullName>
    </recommendedName>
</protein>
<reference evidence="3 4" key="1">
    <citation type="submission" date="2008-02" db="EMBL/GenBank/DDBJ databases">
        <title>Complete sequence of Shewanella woodyi ATCC 51908.</title>
        <authorList>
            <consortium name="US DOE Joint Genome Institute"/>
            <person name="Copeland A."/>
            <person name="Lucas S."/>
            <person name="Lapidus A."/>
            <person name="Glavina del Rio T."/>
            <person name="Dalin E."/>
            <person name="Tice H."/>
            <person name="Bruce D."/>
            <person name="Goodwin L."/>
            <person name="Pitluck S."/>
            <person name="Sims D."/>
            <person name="Brettin T."/>
            <person name="Detter J.C."/>
            <person name="Han C."/>
            <person name="Kuske C.R."/>
            <person name="Schmutz J."/>
            <person name="Larimer F."/>
            <person name="Land M."/>
            <person name="Hauser L."/>
            <person name="Kyrpides N."/>
            <person name="Lykidis A."/>
            <person name="Zhao J.-S."/>
            <person name="Richardson P."/>
        </authorList>
    </citation>
    <scope>NUCLEOTIDE SEQUENCE [LARGE SCALE GENOMIC DNA]</scope>
    <source>
        <strain evidence="4">ATCC 51908 / MS32</strain>
    </source>
</reference>
<sequence length="300" mass="34423" precursor="true">MKSLLSLTIAATLSWMTNLSSINSLQAAELTINYSGLSQEQIATVETWIHSGIGSVELTLSTIPQNTLTIEVMEKSGAREPVPWARVVRSRPIRVELHIDTNAKLDEFIQDWTLYHELSHLYLPLLNVNSFWLNEGFATYMQYLVMLRAQIITQTQYLARMENGLRRGKSTTLSHPGKLNEVAADMWRRGAFKRVYWSGAAYFAQIDQALIAQGSDLTQVIEQYSRCCLRKYSSGWQLVKQLDRISDSELFTSHYLQYSQRRDFPSISKQTLQQISLHYGTRTQLQALTKRPRHSESDLK</sequence>
<evidence type="ECO:0000256" key="1">
    <source>
        <dbReference type="SAM" id="SignalP"/>
    </source>
</evidence>
<dbReference type="InterPro" id="IPR007963">
    <property type="entry name" value="Peptidase_M61_catalytic"/>
</dbReference>
<evidence type="ECO:0000313" key="3">
    <source>
        <dbReference type="EMBL" id="ACA88531.1"/>
    </source>
</evidence>
<dbReference type="Proteomes" id="UP000002168">
    <property type="component" value="Chromosome"/>
</dbReference>
<dbReference type="AlphaFoldDB" id="B1KIN5"/>
<evidence type="ECO:0000259" key="2">
    <source>
        <dbReference type="Pfam" id="PF05299"/>
    </source>
</evidence>
<keyword evidence="4" id="KW-1185">Reference proteome</keyword>
<accession>B1KIN5</accession>
<dbReference type="EMBL" id="CP000961">
    <property type="protein sequence ID" value="ACA88531.1"/>
    <property type="molecule type" value="Genomic_DNA"/>
</dbReference>
<dbReference type="SUPFAM" id="SSF55486">
    <property type="entry name" value="Metalloproteases ('zincins'), catalytic domain"/>
    <property type="match status" value="1"/>
</dbReference>
<feature type="chain" id="PRO_5002767376" description="Peptidase M61 catalytic domain-containing protein" evidence="1">
    <location>
        <begin position="28"/>
        <end position="300"/>
    </location>
</feature>
<dbReference type="eggNOG" id="COG3975">
    <property type="taxonomic scope" value="Bacteria"/>
</dbReference>
<dbReference type="KEGG" id="swd:Swoo_4275"/>
<dbReference type="Pfam" id="PF05299">
    <property type="entry name" value="Peptidase_M61"/>
    <property type="match status" value="1"/>
</dbReference>
<organism evidence="3 4">
    <name type="scientific">Shewanella woodyi (strain ATCC 51908 / MS32)</name>
    <dbReference type="NCBI Taxonomy" id="392500"/>
    <lineage>
        <taxon>Bacteria</taxon>
        <taxon>Pseudomonadati</taxon>
        <taxon>Pseudomonadota</taxon>
        <taxon>Gammaproteobacteria</taxon>
        <taxon>Alteromonadales</taxon>
        <taxon>Shewanellaceae</taxon>
        <taxon>Shewanella</taxon>
    </lineage>
</organism>